<proteinExistence type="predicted"/>
<organism evidence="1 2">
    <name type="scientific">Edaphosphingomonas laterariae</name>
    <dbReference type="NCBI Taxonomy" id="861865"/>
    <lineage>
        <taxon>Bacteria</taxon>
        <taxon>Pseudomonadati</taxon>
        <taxon>Pseudomonadota</taxon>
        <taxon>Alphaproteobacteria</taxon>
        <taxon>Sphingomonadales</taxon>
        <taxon>Rhizorhabdaceae</taxon>
        <taxon>Edaphosphingomonas</taxon>
    </lineage>
</organism>
<dbReference type="EMBL" id="FZOS01000006">
    <property type="protein sequence ID" value="SNS41836.1"/>
    <property type="molecule type" value="Genomic_DNA"/>
</dbReference>
<dbReference type="Proteomes" id="UP000198281">
    <property type="component" value="Unassembled WGS sequence"/>
</dbReference>
<evidence type="ECO:0000313" key="1">
    <source>
        <dbReference type="EMBL" id="SNS41836.1"/>
    </source>
</evidence>
<dbReference type="AlphaFoldDB" id="A0A239EB17"/>
<sequence>MVGFSPSTVIPAKAGSHIGERCDSIESAWVMDPRLRRDDEKLVAKGVAA</sequence>
<accession>A0A239EB17</accession>
<reference evidence="2" key="1">
    <citation type="submission" date="2017-06" db="EMBL/GenBank/DDBJ databases">
        <authorList>
            <person name="Varghese N."/>
            <person name="Submissions S."/>
        </authorList>
    </citation>
    <scope>NUCLEOTIDE SEQUENCE [LARGE SCALE GENOMIC DNA]</scope>
    <source>
        <strain evidence="2">LNB2</strain>
    </source>
</reference>
<name>A0A239EB17_9SPHN</name>
<keyword evidence="2" id="KW-1185">Reference proteome</keyword>
<evidence type="ECO:0000313" key="2">
    <source>
        <dbReference type="Proteomes" id="UP000198281"/>
    </source>
</evidence>
<protein>
    <submittedName>
        <fullName evidence="1">Uncharacterized protein</fullName>
    </submittedName>
</protein>
<gene>
    <name evidence="1" type="ORF">SAMN06295912_10649</name>
</gene>